<evidence type="ECO:0000256" key="4">
    <source>
        <dbReference type="ARBA" id="ARBA00023315"/>
    </source>
</evidence>
<evidence type="ECO:0000313" key="5">
    <source>
        <dbReference type="EMBL" id="MFC4233015.1"/>
    </source>
</evidence>
<evidence type="ECO:0000256" key="1">
    <source>
        <dbReference type="ARBA" id="ARBA00007274"/>
    </source>
</evidence>
<dbReference type="RefSeq" id="WP_379015105.1">
    <property type="nucleotide sequence ID" value="NZ_JBHSDC010000029.1"/>
</dbReference>
<accession>A0ABV8Q0K3</accession>
<dbReference type="PANTHER" id="PTHR23416:SF23">
    <property type="entry name" value="ACETYLTRANSFERASE C18B11.09C-RELATED"/>
    <property type="match status" value="1"/>
</dbReference>
<dbReference type="InterPro" id="IPR018357">
    <property type="entry name" value="Hexapep_transf_CS"/>
</dbReference>
<dbReference type="InterPro" id="IPR011004">
    <property type="entry name" value="Trimer_LpxA-like_sf"/>
</dbReference>
<evidence type="ECO:0000256" key="2">
    <source>
        <dbReference type="ARBA" id="ARBA00022679"/>
    </source>
</evidence>
<gene>
    <name evidence="5" type="ORF">ACFOW1_14030</name>
</gene>
<organism evidence="5 6">
    <name type="scientific">Parasediminibacterium paludis</name>
    <dbReference type="NCBI Taxonomy" id="908966"/>
    <lineage>
        <taxon>Bacteria</taxon>
        <taxon>Pseudomonadati</taxon>
        <taxon>Bacteroidota</taxon>
        <taxon>Chitinophagia</taxon>
        <taxon>Chitinophagales</taxon>
        <taxon>Chitinophagaceae</taxon>
        <taxon>Parasediminibacterium</taxon>
    </lineage>
</organism>
<name>A0ABV8Q0K3_9BACT</name>
<keyword evidence="6" id="KW-1185">Reference proteome</keyword>
<comment type="similarity">
    <text evidence="1">Belongs to the transferase hexapeptide repeat family.</text>
</comment>
<keyword evidence="2" id="KW-0808">Transferase</keyword>
<dbReference type="Pfam" id="PF00132">
    <property type="entry name" value="Hexapep"/>
    <property type="match status" value="1"/>
</dbReference>
<dbReference type="Gene3D" id="2.160.10.10">
    <property type="entry name" value="Hexapeptide repeat proteins"/>
    <property type="match status" value="1"/>
</dbReference>
<keyword evidence="4" id="KW-0012">Acyltransferase</keyword>
<proteinExistence type="inferred from homology"/>
<evidence type="ECO:0000313" key="6">
    <source>
        <dbReference type="Proteomes" id="UP001595906"/>
    </source>
</evidence>
<dbReference type="InterPro" id="IPR001451">
    <property type="entry name" value="Hexapep"/>
</dbReference>
<protein>
    <submittedName>
        <fullName evidence="5">DapH/DapD/GlmU-related protein</fullName>
    </submittedName>
</protein>
<sequence length="192" mass="20500">MAQEQIDIFERMLKGGTIDKDDPQLPKIWQGVAATIKLSASLNHAQTIDEIRERLSEIIGKAIDISTTVFVPFYTNFGKHITIGKNVFINHACSFLDLGGLTIEDNVLIGPKVNLITENHPINPSQRKSLVLNGIVIKQNAWLGAGVTVLPGVTIGENAIVAAGAVVTKNVAANTIVGGVPAKLLSSITDIE</sequence>
<dbReference type="InterPro" id="IPR051159">
    <property type="entry name" value="Hexapeptide_acetyltransf"/>
</dbReference>
<dbReference type="PANTHER" id="PTHR23416">
    <property type="entry name" value="SIALIC ACID SYNTHASE-RELATED"/>
    <property type="match status" value="1"/>
</dbReference>
<reference evidence="6" key="1">
    <citation type="journal article" date="2019" name="Int. J. Syst. Evol. Microbiol.">
        <title>The Global Catalogue of Microorganisms (GCM) 10K type strain sequencing project: providing services to taxonomists for standard genome sequencing and annotation.</title>
        <authorList>
            <consortium name="The Broad Institute Genomics Platform"/>
            <consortium name="The Broad Institute Genome Sequencing Center for Infectious Disease"/>
            <person name="Wu L."/>
            <person name="Ma J."/>
        </authorList>
    </citation>
    <scope>NUCLEOTIDE SEQUENCE [LARGE SCALE GENOMIC DNA]</scope>
    <source>
        <strain evidence="6">CECT 8010</strain>
    </source>
</reference>
<dbReference type="SUPFAM" id="SSF51161">
    <property type="entry name" value="Trimeric LpxA-like enzymes"/>
    <property type="match status" value="1"/>
</dbReference>
<evidence type="ECO:0000256" key="3">
    <source>
        <dbReference type="ARBA" id="ARBA00022737"/>
    </source>
</evidence>
<dbReference type="PROSITE" id="PS00101">
    <property type="entry name" value="HEXAPEP_TRANSFERASES"/>
    <property type="match status" value="1"/>
</dbReference>
<dbReference type="EMBL" id="JBHSDC010000029">
    <property type="protein sequence ID" value="MFC4233015.1"/>
    <property type="molecule type" value="Genomic_DNA"/>
</dbReference>
<comment type="caution">
    <text evidence="5">The sequence shown here is derived from an EMBL/GenBank/DDBJ whole genome shotgun (WGS) entry which is preliminary data.</text>
</comment>
<keyword evidence="3" id="KW-0677">Repeat</keyword>
<dbReference type="Proteomes" id="UP001595906">
    <property type="component" value="Unassembled WGS sequence"/>
</dbReference>